<dbReference type="GO" id="GO:0006315">
    <property type="term" value="P:homing of group II introns"/>
    <property type="evidence" value="ECO:0007669"/>
    <property type="project" value="TreeGrafter"/>
</dbReference>
<evidence type="ECO:0000256" key="1">
    <source>
        <dbReference type="SAM" id="MobiDB-lite"/>
    </source>
</evidence>
<sequence length="594" mass="67038">MHAIIAGSNRAGTTGAKPHATQPKVSRRVMSCVRVDSMVSLGKRRLMMRPPFLWSVGGFMPTAYECRSHPNISLCGENGASLRTGTKRSYCGDATSSPNALGKTSHSARFRDDGGEGGAGSRPRMSCKPHANGGRDSDSTENRSGNKPPAVTVYMDGGGWRRKLETLERNEKSGKFENIYSICTDPNLLIAAYEQIKSSPGKMTREEVAFRRKNLFLRRVASPLESLDRAWFERTAELLRSEQFRFKPARRNMIPTPHKPREFRPFTIESDDIVQQAMKIVMEHIYEPIFLDTSHGFRPGRGCHSGLEQICLKWTGASWFLEFDIKRCFNSMDRHKLVFILKKDIEDQRWMDLVHKLFTAELVGGELGDPNPLEGSVFSPWSSSPGLVPLLLNIYLHELDQEVAKMANELLRSRKQKADERTTVATRTPRMKKAFKALTPQGPPGRLTVRRKAGRGLAPTDWKDPNYPRAFYVRYAGNFLLGIAGPKELVVTVKSRIVQFVNSELHLELTGGLISHISAESVKFMGMRIKVVPSPKLRGRFGKAIEKRRRVRNRIFTLKVQERKRQDSLGPRCLGLGCWVICRGSRTLRGWQNS</sequence>
<dbReference type="GO" id="GO:0090615">
    <property type="term" value="P:mitochondrial mRNA processing"/>
    <property type="evidence" value="ECO:0007669"/>
    <property type="project" value="TreeGrafter"/>
</dbReference>
<feature type="compositionally biased region" description="Polar residues" evidence="1">
    <location>
        <begin position="94"/>
        <end position="107"/>
    </location>
</feature>
<dbReference type="GeneID" id="11272041"/>
<dbReference type="PANTHER" id="PTHR33642">
    <property type="entry name" value="COX1/OXI3 INTRON 1 PROTEIN-RELATED"/>
    <property type="match status" value="1"/>
</dbReference>
<gene>
    <name evidence="2" type="primary">ORF594</name>
    <name evidence="2" type="ORF">TrlaMp54</name>
</gene>
<protein>
    <submittedName>
        <fullName evidence="2">Uncharacterized protein</fullName>
    </submittedName>
</protein>
<dbReference type="RefSeq" id="YP_004927705.1">
    <property type="nucleotide sequence ID" value="NC_016122.1"/>
</dbReference>
<dbReference type="AlphaFoldDB" id="G4Y9V6"/>
<keyword evidence="2" id="KW-0496">Mitochondrion</keyword>
<feature type="region of interest" description="Disordered" evidence="1">
    <location>
        <begin position="93"/>
        <end position="152"/>
    </location>
</feature>
<dbReference type="EMBL" id="JF973315">
    <property type="protein sequence ID" value="AEH99749.1"/>
    <property type="molecule type" value="Genomic_DNA"/>
</dbReference>
<dbReference type="SUPFAM" id="SSF56672">
    <property type="entry name" value="DNA/RNA polymerases"/>
    <property type="match status" value="1"/>
</dbReference>
<organism evidence="2">
    <name type="scientific">Treubia lacunosa</name>
    <dbReference type="NCBI Taxonomy" id="93845"/>
    <lineage>
        <taxon>Eukaryota</taxon>
        <taxon>Viridiplantae</taxon>
        <taxon>Streptophyta</taxon>
        <taxon>Embryophyta</taxon>
        <taxon>Marchantiophyta</taxon>
        <taxon>Haplomitriopsida</taxon>
        <taxon>Treubiidae</taxon>
        <taxon>Treubiales</taxon>
        <taxon>Treubiaceae</taxon>
        <taxon>Treubia</taxon>
    </lineage>
</organism>
<geneLocation type="mitochondrion" evidence="2"/>
<accession>G4Y9V6</accession>
<proteinExistence type="predicted"/>
<reference evidence="2" key="1">
    <citation type="journal article" date="2011" name="PLoS ONE">
        <title>The Mitochondrial Genomes of the Early Land Plants Treubia lacunosa and Anomodon rugelii: Dynamic and Conservative Evolution.</title>
        <authorList>
            <person name="Liu Y."/>
            <person name="Xue J.Y."/>
            <person name="Wang B."/>
            <person name="Li L."/>
            <person name="Qiu Y.L."/>
        </authorList>
    </citation>
    <scope>NUCLEOTIDE SEQUENCE</scope>
</reference>
<name>G4Y9V6_9MARC</name>
<evidence type="ECO:0000313" key="2">
    <source>
        <dbReference type="EMBL" id="AEH99749.1"/>
    </source>
</evidence>
<dbReference type="GO" id="GO:0003964">
    <property type="term" value="F:RNA-directed DNA polymerase activity"/>
    <property type="evidence" value="ECO:0007669"/>
    <property type="project" value="TreeGrafter"/>
</dbReference>
<dbReference type="CDD" id="cd01651">
    <property type="entry name" value="RT_G2_intron"/>
    <property type="match status" value="1"/>
</dbReference>
<dbReference type="InterPro" id="IPR043502">
    <property type="entry name" value="DNA/RNA_pol_sf"/>
</dbReference>
<feature type="region of interest" description="Disordered" evidence="1">
    <location>
        <begin position="1"/>
        <end position="25"/>
    </location>
</feature>
<dbReference type="PANTHER" id="PTHR33642:SF4">
    <property type="entry name" value="COX1_OXI3 INTRON 1 PROTEIN-RELATED"/>
    <property type="match status" value="1"/>
</dbReference>
<dbReference type="GO" id="GO:0005739">
    <property type="term" value="C:mitochondrion"/>
    <property type="evidence" value="ECO:0007669"/>
    <property type="project" value="TreeGrafter"/>
</dbReference>